<dbReference type="GO" id="GO:0055037">
    <property type="term" value="C:recycling endosome"/>
    <property type="evidence" value="ECO:0007669"/>
    <property type="project" value="TreeGrafter"/>
</dbReference>
<evidence type="ECO:0000313" key="3">
    <source>
        <dbReference type="Proteomes" id="UP000694405"/>
    </source>
</evidence>
<sequence length="157" mass="17586">MGQKVSHKDNPQNKNYLGSPNSSHFCLKKGMEEGITTGTMTKQQPSLFGVDWIWTLSGADKQIKLQLAMQALQLAELFHILVGWDCLGLFIMFSIPGKPKDIQGVMLDSIAKEEQNYRLSGRDALWQFGTSTDGFLLTRHVGKLSLEKANQVTWSLE</sequence>
<reference evidence="2" key="2">
    <citation type="submission" date="2025-08" db="UniProtKB">
        <authorList>
            <consortium name="Ensembl"/>
        </authorList>
    </citation>
    <scope>IDENTIFICATION</scope>
</reference>
<feature type="compositionally biased region" description="Polar residues" evidence="1">
    <location>
        <begin position="12"/>
        <end position="21"/>
    </location>
</feature>
<feature type="compositionally biased region" description="Basic and acidic residues" evidence="1">
    <location>
        <begin position="1"/>
        <end position="11"/>
    </location>
</feature>
<dbReference type="Pfam" id="PF15208">
    <property type="entry name" value="Rab15_effector"/>
    <property type="match status" value="1"/>
</dbReference>
<accession>A0A8V5G431</accession>
<dbReference type="GO" id="GO:0001881">
    <property type="term" value="P:receptor recycling"/>
    <property type="evidence" value="ECO:0007669"/>
    <property type="project" value="InterPro"/>
</dbReference>
<dbReference type="PANTHER" id="PTHR36682:SF1">
    <property type="entry name" value="RAB15 EFFECTOR PROTEIN"/>
    <property type="match status" value="1"/>
</dbReference>
<dbReference type="Proteomes" id="UP000694405">
    <property type="component" value="Chromosome 5"/>
</dbReference>
<protein>
    <submittedName>
        <fullName evidence="2">Uncharacterized protein</fullName>
    </submittedName>
</protein>
<dbReference type="Ensembl" id="ENSMUNT00000035662.1">
    <property type="protein sequence ID" value="ENSMUNP00000028053.1"/>
    <property type="gene ID" value="ENSMUNG00000020237.1"/>
</dbReference>
<evidence type="ECO:0000313" key="2">
    <source>
        <dbReference type="Ensembl" id="ENSMUNP00000028053.1"/>
    </source>
</evidence>
<name>A0A8V5G431_MELUD</name>
<keyword evidence="3" id="KW-1185">Reference proteome</keyword>
<organism evidence="2 3">
    <name type="scientific">Melopsittacus undulatus</name>
    <name type="common">Budgerigar</name>
    <name type="synonym">Psittacus undulatus</name>
    <dbReference type="NCBI Taxonomy" id="13146"/>
    <lineage>
        <taxon>Eukaryota</taxon>
        <taxon>Metazoa</taxon>
        <taxon>Chordata</taxon>
        <taxon>Craniata</taxon>
        <taxon>Vertebrata</taxon>
        <taxon>Euteleostomi</taxon>
        <taxon>Archelosauria</taxon>
        <taxon>Archosauria</taxon>
        <taxon>Dinosauria</taxon>
        <taxon>Saurischia</taxon>
        <taxon>Theropoda</taxon>
        <taxon>Coelurosauria</taxon>
        <taxon>Aves</taxon>
        <taxon>Neognathae</taxon>
        <taxon>Neoaves</taxon>
        <taxon>Telluraves</taxon>
        <taxon>Australaves</taxon>
        <taxon>Psittaciformes</taxon>
        <taxon>Psittaculidae</taxon>
        <taxon>Melopsittacus</taxon>
    </lineage>
</organism>
<dbReference type="GO" id="GO:0010008">
    <property type="term" value="C:endosome membrane"/>
    <property type="evidence" value="ECO:0007669"/>
    <property type="project" value="TreeGrafter"/>
</dbReference>
<reference evidence="2" key="1">
    <citation type="submission" date="2020-03" db="EMBL/GenBank/DDBJ databases">
        <title>Melopsittacus undulatus (budgerigar) genome, bMelUnd1, maternal haplotype with Z.</title>
        <authorList>
            <person name="Gedman G."/>
            <person name="Mountcastle J."/>
            <person name="Haase B."/>
            <person name="Formenti G."/>
            <person name="Wright T."/>
            <person name="Apodaca J."/>
            <person name="Pelan S."/>
            <person name="Chow W."/>
            <person name="Rhie A."/>
            <person name="Howe K."/>
            <person name="Fedrigo O."/>
            <person name="Jarvis E.D."/>
        </authorList>
    </citation>
    <scope>NUCLEOTIDE SEQUENCE [LARGE SCALE GENOMIC DNA]</scope>
</reference>
<evidence type="ECO:0000256" key="1">
    <source>
        <dbReference type="SAM" id="MobiDB-lite"/>
    </source>
</evidence>
<dbReference type="AlphaFoldDB" id="A0A8V5G431"/>
<feature type="region of interest" description="Disordered" evidence="1">
    <location>
        <begin position="1"/>
        <end position="21"/>
    </location>
</feature>
<reference evidence="2" key="3">
    <citation type="submission" date="2025-09" db="UniProtKB">
        <authorList>
            <consortium name="Ensembl"/>
        </authorList>
    </citation>
    <scope>IDENTIFICATION</scope>
</reference>
<proteinExistence type="predicted"/>
<dbReference type="PANTHER" id="PTHR36682">
    <property type="entry name" value="RAB15 EFFECTOR PROTEIN"/>
    <property type="match status" value="1"/>
</dbReference>
<dbReference type="GO" id="GO:0033572">
    <property type="term" value="P:transferrin transport"/>
    <property type="evidence" value="ECO:0007669"/>
    <property type="project" value="TreeGrafter"/>
</dbReference>
<dbReference type="InterPro" id="IPR027985">
    <property type="entry name" value="Rab15_effector"/>
</dbReference>